<dbReference type="InterPro" id="IPR029062">
    <property type="entry name" value="Class_I_gatase-like"/>
</dbReference>
<evidence type="ECO:0000313" key="6">
    <source>
        <dbReference type="Proteomes" id="UP000625930"/>
    </source>
</evidence>
<dbReference type="GO" id="GO:0019243">
    <property type="term" value="P:methylglyoxal catabolic process to D-lactate via S-lactoyl-glutathione"/>
    <property type="evidence" value="ECO:0007669"/>
    <property type="project" value="TreeGrafter"/>
</dbReference>
<comment type="caution">
    <text evidence="5">The sequence shown here is derived from an EMBL/GenBank/DDBJ whole genome shotgun (WGS) entry which is preliminary data.</text>
</comment>
<comment type="similarity">
    <text evidence="3">Belongs to the peptidase C56 family. HSP31-like subfamily.</text>
</comment>
<dbReference type="Proteomes" id="UP000625930">
    <property type="component" value="Unassembled WGS sequence"/>
</dbReference>
<evidence type="ECO:0000256" key="2">
    <source>
        <dbReference type="ARBA" id="ARBA00023239"/>
    </source>
</evidence>
<accession>A0A6B8JC84</accession>
<dbReference type="SUPFAM" id="SSF52317">
    <property type="entry name" value="Class I glutamine amidotransferase-like"/>
    <property type="match status" value="1"/>
</dbReference>
<dbReference type="Pfam" id="PF01965">
    <property type="entry name" value="DJ-1_PfpI"/>
    <property type="match status" value="1"/>
</dbReference>
<dbReference type="PANTHER" id="PTHR48094">
    <property type="entry name" value="PROTEIN/NUCLEIC ACID DEGLYCASE DJ-1-RELATED"/>
    <property type="match status" value="1"/>
</dbReference>
<reference evidence="5" key="1">
    <citation type="submission" date="2020-11" db="EMBL/GenBank/DDBJ databases">
        <title>Enhanced detection system for hospital associated transmission using whole genome sequencing surveillance.</title>
        <authorList>
            <person name="Harrison L.H."/>
            <person name="Van Tyne D."/>
            <person name="Marsh J.W."/>
            <person name="Griffith M.P."/>
            <person name="Snyder D.J."/>
            <person name="Cooper V.S."/>
            <person name="Mustapha M."/>
        </authorList>
    </citation>
    <scope>NUCLEOTIDE SEQUENCE</scope>
    <source>
        <strain evidence="5">STEN00091</strain>
    </source>
</reference>
<dbReference type="EMBL" id="JADUNP010000013">
    <property type="protein sequence ID" value="MBH1652231.1"/>
    <property type="molecule type" value="Genomic_DNA"/>
</dbReference>
<dbReference type="GO" id="GO:0005737">
    <property type="term" value="C:cytoplasm"/>
    <property type="evidence" value="ECO:0007669"/>
    <property type="project" value="TreeGrafter"/>
</dbReference>
<dbReference type="GO" id="GO:0019172">
    <property type="term" value="F:glyoxalase III activity"/>
    <property type="evidence" value="ECO:0007669"/>
    <property type="project" value="TreeGrafter"/>
</dbReference>
<keyword evidence="2" id="KW-0456">Lyase</keyword>
<evidence type="ECO:0000259" key="4">
    <source>
        <dbReference type="Pfam" id="PF01965"/>
    </source>
</evidence>
<dbReference type="InterPro" id="IPR002818">
    <property type="entry name" value="DJ-1/PfpI"/>
</dbReference>
<dbReference type="AlphaFoldDB" id="A0A6B8JC84"/>
<dbReference type="InterPro" id="IPR050325">
    <property type="entry name" value="Prot/Nucl_acid_deglycase"/>
</dbReference>
<name>A0A6B8JC84_STEMA</name>
<evidence type="ECO:0000256" key="3">
    <source>
        <dbReference type="ARBA" id="ARBA00038493"/>
    </source>
</evidence>
<keyword evidence="1" id="KW-0346">Stress response</keyword>
<gene>
    <name evidence="5" type="ORF">I5U67_08615</name>
</gene>
<dbReference type="CDD" id="cd03141">
    <property type="entry name" value="GATase1_Hsp31_like"/>
    <property type="match status" value="1"/>
</dbReference>
<sequence>MNRFRSPLLSGLLAVLLLPAMAPSSASAAPSRVLLVVSSEGRDQGKTRPGFEMDEFAQAWLILKQNGFDIDVASPRGGAVEADKYSPSEAFNAAVLADSQAMGKLAATVPTAQLRASDYQGVLVIGGKGAMFDLPADKALHATIAGIWQQGGLVAAVCHGPAALAGVRLPDGRAMVEGRAMTGFTEEEEALFGKRWAKEFAFQLEPRMRELGARWQEAPLMMPKVVVDGRLLTGQNPFSTAALADAFVRASGRVPLARQAWRDERSMALVEQHLQQRDGQAAQILAQRPSDHHVELIGMLGFYQLKAAKDATATADALSIMQLASPHMDEPRLQVAMAEAHWRLGRTDLARSQVLAVLEKQPGLDEANALLARMQP</sequence>
<dbReference type="Gene3D" id="3.40.50.880">
    <property type="match status" value="1"/>
</dbReference>
<feature type="domain" description="DJ-1/PfpI" evidence="4">
    <location>
        <begin position="50"/>
        <end position="249"/>
    </location>
</feature>
<dbReference type="PANTHER" id="PTHR48094:SF11">
    <property type="entry name" value="GLUTATHIONE-INDEPENDENT GLYOXALASE HSP31-RELATED"/>
    <property type="match status" value="1"/>
</dbReference>
<evidence type="ECO:0000256" key="1">
    <source>
        <dbReference type="ARBA" id="ARBA00023016"/>
    </source>
</evidence>
<organism evidence="5 6">
    <name type="scientific">Stenotrophomonas maltophilia</name>
    <name type="common">Pseudomonas maltophilia</name>
    <name type="synonym">Xanthomonas maltophilia</name>
    <dbReference type="NCBI Taxonomy" id="40324"/>
    <lineage>
        <taxon>Bacteria</taxon>
        <taxon>Pseudomonadati</taxon>
        <taxon>Pseudomonadota</taxon>
        <taxon>Gammaproteobacteria</taxon>
        <taxon>Lysobacterales</taxon>
        <taxon>Lysobacteraceae</taxon>
        <taxon>Stenotrophomonas</taxon>
        <taxon>Stenotrophomonas maltophilia group</taxon>
    </lineage>
</organism>
<protein>
    <submittedName>
        <fullName evidence="5">Type 1 glutamine amidotransferase domain-containing protein</fullName>
    </submittedName>
</protein>
<evidence type="ECO:0000313" key="5">
    <source>
        <dbReference type="EMBL" id="MBH1652231.1"/>
    </source>
</evidence>
<proteinExistence type="inferred from homology"/>
<keyword evidence="5" id="KW-0315">Glutamine amidotransferase</keyword>